<gene>
    <name evidence="2" type="ORF">M419DRAFT_97766</name>
</gene>
<dbReference type="EMBL" id="KI911144">
    <property type="protein sequence ID" value="ETS02824.1"/>
    <property type="molecule type" value="Genomic_DNA"/>
</dbReference>
<feature type="transmembrane region" description="Helical" evidence="1">
    <location>
        <begin position="490"/>
        <end position="512"/>
    </location>
</feature>
<feature type="transmembrane region" description="Helical" evidence="1">
    <location>
        <begin position="141"/>
        <end position="159"/>
    </location>
</feature>
<evidence type="ECO:0000256" key="1">
    <source>
        <dbReference type="SAM" id="Phobius"/>
    </source>
</evidence>
<evidence type="ECO:0000313" key="2">
    <source>
        <dbReference type="EMBL" id="ETS02824.1"/>
    </source>
</evidence>
<protein>
    <submittedName>
        <fullName evidence="2">Uncharacterized protein</fullName>
    </submittedName>
</protein>
<reference evidence="3" key="1">
    <citation type="journal article" date="2013" name="Ind. Biotechnol.">
        <title>Comparative genomics analysis of Trichoderma reesei strains.</title>
        <authorList>
            <person name="Koike H."/>
            <person name="Aerts A."/>
            <person name="LaButti K."/>
            <person name="Grigoriev I.V."/>
            <person name="Baker S.E."/>
        </authorList>
    </citation>
    <scope>NUCLEOTIDE SEQUENCE [LARGE SCALE GENOMIC DNA]</scope>
    <source>
        <strain evidence="3">ATCC 56765 / BCRC 32924 / NRRL 11460 / Rut C-30</strain>
    </source>
</reference>
<proteinExistence type="predicted"/>
<dbReference type="HOGENOM" id="CLU_007916_0_0_1"/>
<dbReference type="KEGG" id="trr:M419DRAFT_97766"/>
<keyword evidence="1" id="KW-0472">Membrane</keyword>
<keyword evidence="1" id="KW-1133">Transmembrane helix</keyword>
<dbReference type="PANTHER" id="PTHR37544">
    <property type="entry name" value="SPRAY-RELATED"/>
    <property type="match status" value="1"/>
</dbReference>
<feature type="transmembrane region" description="Helical" evidence="1">
    <location>
        <begin position="619"/>
        <end position="638"/>
    </location>
</feature>
<dbReference type="Pfam" id="PF11915">
    <property type="entry name" value="DUF3433"/>
    <property type="match status" value="2"/>
</dbReference>
<dbReference type="AlphaFoldDB" id="A0A024SBW9"/>
<organism evidence="2 3">
    <name type="scientific">Hypocrea jecorina (strain ATCC 56765 / BCRC 32924 / NRRL 11460 / Rut C-30)</name>
    <name type="common">Trichoderma reesei</name>
    <dbReference type="NCBI Taxonomy" id="1344414"/>
    <lineage>
        <taxon>Eukaryota</taxon>
        <taxon>Fungi</taxon>
        <taxon>Dikarya</taxon>
        <taxon>Ascomycota</taxon>
        <taxon>Pezizomycotina</taxon>
        <taxon>Sordariomycetes</taxon>
        <taxon>Hypocreomycetidae</taxon>
        <taxon>Hypocreales</taxon>
        <taxon>Hypocreaceae</taxon>
        <taxon>Trichoderma</taxon>
    </lineage>
</organism>
<feature type="transmembrane region" description="Helical" evidence="1">
    <location>
        <begin position="30"/>
        <end position="49"/>
    </location>
</feature>
<evidence type="ECO:0000313" key="3">
    <source>
        <dbReference type="Proteomes" id="UP000024376"/>
    </source>
</evidence>
<feature type="transmembrane region" description="Helical" evidence="1">
    <location>
        <begin position="732"/>
        <end position="755"/>
    </location>
</feature>
<dbReference type="InterPro" id="IPR021840">
    <property type="entry name" value="DUF3433"/>
</dbReference>
<dbReference type="OrthoDB" id="3248909at2759"/>
<accession>A0A024SBW9</accession>
<name>A0A024SBW9_HYPJR</name>
<dbReference type="Proteomes" id="UP000024376">
    <property type="component" value="Unassembled WGS sequence"/>
</dbReference>
<feature type="transmembrane region" description="Helical" evidence="1">
    <location>
        <begin position="69"/>
        <end position="93"/>
    </location>
</feature>
<dbReference type="PANTHER" id="PTHR37544:SF3">
    <property type="entry name" value="SPRAY"/>
    <property type="match status" value="1"/>
</dbReference>
<keyword evidence="1" id="KW-0812">Transmembrane</keyword>
<sequence>MARWRRSRRVGDASPSCGHGWKPSTMKAPVLISFVISSVIIIVLLEVLAQRSQKFGGLSLVDDADDIPSAVNLTYLYLPTIIAVLYSLVWNWIDLDIKRMQPWTEVSKPDGATGRKSVFLDYPVDFVAFVPFKAAKQRHWAVFYSGTVMVIIFWMITPLQSSCLGTGPVLMNKTVAMSAPSVFMDSLTQATYMDQSVMNSGYGMAWLERPYPAFTTSDYTLMPFQPGEPVEGNIANFTGTTTKYWTDLKCWPAEVEWVAGGTYNFINGMGCNASSIVASPGSPTISDYQMLYVGYQDSAWGEVALSWTCSKEAFNQFLGTWGHWEHGSSGPANMTAVFCETSYYKQNVSAMVQMPGYVPVDEQITALSPPEVLPVTEFNSSAFEYLVANGMSSVEVPRDHPFTHLLDLDTRLDPFGLSYPFWPMVGVMMGLHNYSIDSYYNTTVLGDSYRLAHKVMFSVAFHTMLVNSTNTVATEGNVYLVKYGILVSRVFTALVEGGLAFVAVLTLVLLWVCHRNPTLLLSDPASLGSLISLIQKSPCLLNKFSGKGNLTAEQLKEQLGDCTFKLSCQCQDASGVTRLELLDVPIQAQTGPSEANSGRAGSDQIGHYLPIKPFALRKVVGIAFAVCLCAAVAVVSYLQHQDTRVKTDSLHLGLVRPSTNFEVNQLLTSYLPTIFSTVVEPFWVMLNRYLCLLQPFYDLTSGRGTAKRTIDARYTALPPQLALWRAFRSGHLLLGSICIIALLANVLAVGLGAIFNDSPTQKVYPVVMTPVKQAKFDQTGVQNVTSKWIAGLPDNYEDPMYTLMANWSSGAPLPPWTTAEFTYLPVNITSETPSGNDLYTVTTTGFGVDPSCISMGTIVTENEPPTVNTSFGRTDPPPKGCAKEYSIATLSFNKTDYKVPEGRAAAEVANTMRPGKDVFNDFVNECDNSFLVGWSRADIKNKTGVMNTSLVVCKPVYKVADFRVVFDSEGYIRNATPISNFTSSIPYPSSFTYPPIINDINNGFQGYDDSEGWHSDDVSYTWFMYLLKLYSGNSDFLDPTKPTPDPEQFLPIVSDVYKRIFAMMVTLHQDVFVDAENGTTVMGNRTVTETRIFVSTTAFITSTTILSLYIIMVFFFYGCGVTFFLPRMPTNIGSLVAYIAPSKLTREYEGEGEGEEDVAKDGEVVPKYSFGRFVGSDGKAHIGIDYADRVVPVNPTSLERGDTRQGSGFLKKRVLRLKTASKHENDNWL</sequence>